<feature type="transmembrane region" description="Helical" evidence="1">
    <location>
        <begin position="37"/>
        <end position="61"/>
    </location>
</feature>
<keyword evidence="1" id="KW-0472">Membrane</keyword>
<keyword evidence="1" id="KW-1133">Transmembrane helix</keyword>
<organism evidence="2 3">
    <name type="scientific">Protopolystoma xenopodis</name>
    <dbReference type="NCBI Taxonomy" id="117903"/>
    <lineage>
        <taxon>Eukaryota</taxon>
        <taxon>Metazoa</taxon>
        <taxon>Spiralia</taxon>
        <taxon>Lophotrochozoa</taxon>
        <taxon>Platyhelminthes</taxon>
        <taxon>Monogenea</taxon>
        <taxon>Polyopisthocotylea</taxon>
        <taxon>Polystomatidea</taxon>
        <taxon>Polystomatidae</taxon>
        <taxon>Protopolystoma</taxon>
    </lineage>
</organism>
<proteinExistence type="predicted"/>
<evidence type="ECO:0000313" key="3">
    <source>
        <dbReference type="Proteomes" id="UP000784294"/>
    </source>
</evidence>
<dbReference type="EMBL" id="CAAALY010033029">
    <property type="protein sequence ID" value="VEL17530.1"/>
    <property type="molecule type" value="Genomic_DNA"/>
</dbReference>
<dbReference type="Proteomes" id="UP000784294">
    <property type="component" value="Unassembled WGS sequence"/>
</dbReference>
<gene>
    <name evidence="2" type="ORF">PXEA_LOCUS10970</name>
</gene>
<name>A0A448WQD3_9PLAT</name>
<keyword evidence="3" id="KW-1185">Reference proteome</keyword>
<keyword evidence="1" id="KW-0812">Transmembrane</keyword>
<reference evidence="2" key="1">
    <citation type="submission" date="2018-11" db="EMBL/GenBank/DDBJ databases">
        <authorList>
            <consortium name="Pathogen Informatics"/>
        </authorList>
    </citation>
    <scope>NUCLEOTIDE SEQUENCE</scope>
</reference>
<accession>A0A448WQD3</accession>
<sequence length="122" mass="13767">MPFCASLTDVLCTYFLFYASHTQHSTRFSEALRVLHLFTWLCAFFLIASFASNLIPSYILAHDYEVPPQNPDELLEARKKGVPYEWFYLMNGTTVKSVKVSTSCLGLSFGAPRVAITDFEGP</sequence>
<evidence type="ECO:0000256" key="1">
    <source>
        <dbReference type="SAM" id="Phobius"/>
    </source>
</evidence>
<comment type="caution">
    <text evidence="2">The sequence shown here is derived from an EMBL/GenBank/DDBJ whole genome shotgun (WGS) entry which is preliminary data.</text>
</comment>
<evidence type="ECO:0000313" key="2">
    <source>
        <dbReference type="EMBL" id="VEL17530.1"/>
    </source>
</evidence>
<dbReference type="AlphaFoldDB" id="A0A448WQD3"/>
<protein>
    <submittedName>
        <fullName evidence="2">Uncharacterized protein</fullName>
    </submittedName>
</protein>